<evidence type="ECO:0000313" key="2">
    <source>
        <dbReference type="EMBL" id="MCX3059038.1"/>
    </source>
</evidence>
<proteinExistence type="predicted"/>
<evidence type="ECO:0000259" key="1">
    <source>
        <dbReference type="Pfam" id="PF04149"/>
    </source>
</evidence>
<dbReference type="InterPro" id="IPR007278">
    <property type="entry name" value="DUF397"/>
</dbReference>
<sequence>MAIIKGATPMWIKSSYSAGNGACVELKSPAAHSVAVRDSKDPHGPTLAFDPTTWSAFVAEVGRDEHTA</sequence>
<accession>A0ABT3TSP5</accession>
<name>A0ABT3TSP5_9ACTN</name>
<organism evidence="2 3">
    <name type="scientific">Streptomyces beihaiensis</name>
    <dbReference type="NCBI Taxonomy" id="2984495"/>
    <lineage>
        <taxon>Bacteria</taxon>
        <taxon>Bacillati</taxon>
        <taxon>Actinomycetota</taxon>
        <taxon>Actinomycetes</taxon>
        <taxon>Kitasatosporales</taxon>
        <taxon>Streptomycetaceae</taxon>
        <taxon>Streptomyces</taxon>
    </lineage>
</organism>
<feature type="domain" description="DUF397" evidence="1">
    <location>
        <begin position="11"/>
        <end position="61"/>
    </location>
</feature>
<dbReference type="EMBL" id="JAPHNL010000030">
    <property type="protein sequence ID" value="MCX3059038.1"/>
    <property type="molecule type" value="Genomic_DNA"/>
</dbReference>
<dbReference type="Proteomes" id="UP001163064">
    <property type="component" value="Unassembled WGS sequence"/>
</dbReference>
<gene>
    <name evidence="2" type="ORF">OFY01_04470</name>
</gene>
<dbReference type="Pfam" id="PF04149">
    <property type="entry name" value="DUF397"/>
    <property type="match status" value="1"/>
</dbReference>
<reference evidence="2" key="1">
    <citation type="submission" date="2022-10" db="EMBL/GenBank/DDBJ databases">
        <title>Streptomyces beihaiensis sp. nov., a chitin degrading actinobacterium, isolated from shrimp pond soil.</title>
        <authorList>
            <person name="Xie J."/>
            <person name="Shen N."/>
        </authorList>
    </citation>
    <scope>NUCLEOTIDE SEQUENCE</scope>
    <source>
        <strain evidence="2">GXMU-J5</strain>
    </source>
</reference>
<comment type="caution">
    <text evidence="2">The sequence shown here is derived from an EMBL/GenBank/DDBJ whole genome shotgun (WGS) entry which is preliminary data.</text>
</comment>
<evidence type="ECO:0000313" key="3">
    <source>
        <dbReference type="Proteomes" id="UP001163064"/>
    </source>
</evidence>
<keyword evidence="3" id="KW-1185">Reference proteome</keyword>
<protein>
    <submittedName>
        <fullName evidence="2">DUF397 domain-containing protein</fullName>
    </submittedName>
</protein>
<dbReference type="RefSeq" id="WP_266596498.1">
    <property type="nucleotide sequence ID" value="NZ_JAPHNL010000030.1"/>
</dbReference>